<keyword evidence="2" id="KW-0863">Zinc-finger</keyword>
<evidence type="ECO:0000256" key="3">
    <source>
        <dbReference type="ARBA" id="ARBA00022786"/>
    </source>
</evidence>
<dbReference type="InterPro" id="IPR051031">
    <property type="entry name" value="RING-box_E3_Ubiquitin_Ligase"/>
</dbReference>
<feature type="compositionally biased region" description="Basic and acidic residues" evidence="6">
    <location>
        <begin position="88"/>
        <end position="98"/>
    </location>
</feature>
<evidence type="ECO:0000313" key="8">
    <source>
        <dbReference type="EMBL" id="OKO92294.1"/>
    </source>
</evidence>
<organism evidence="8 9">
    <name type="scientific">Penicillium subrubescens</name>
    <dbReference type="NCBI Taxonomy" id="1316194"/>
    <lineage>
        <taxon>Eukaryota</taxon>
        <taxon>Fungi</taxon>
        <taxon>Dikarya</taxon>
        <taxon>Ascomycota</taxon>
        <taxon>Pezizomycotina</taxon>
        <taxon>Eurotiomycetes</taxon>
        <taxon>Eurotiomycetidae</taxon>
        <taxon>Eurotiales</taxon>
        <taxon>Aspergillaceae</taxon>
        <taxon>Penicillium</taxon>
    </lineage>
</organism>
<name>A0A1Q5SWD4_9EURO</name>
<dbReference type="Proteomes" id="UP000186955">
    <property type="component" value="Unassembled WGS sequence"/>
</dbReference>
<feature type="compositionally biased region" description="Low complexity" evidence="6">
    <location>
        <begin position="60"/>
        <end position="82"/>
    </location>
</feature>
<dbReference type="STRING" id="1316194.A0A1Q5SWD4"/>
<dbReference type="EMBL" id="MNBE01000742">
    <property type="protein sequence ID" value="OKO92294.1"/>
    <property type="molecule type" value="Genomic_DNA"/>
</dbReference>
<feature type="compositionally biased region" description="Basic and acidic residues" evidence="6">
    <location>
        <begin position="110"/>
        <end position="131"/>
    </location>
</feature>
<accession>A0A1Q5SWD4</accession>
<dbReference type="GO" id="GO:0061630">
    <property type="term" value="F:ubiquitin protein ligase activity"/>
    <property type="evidence" value="ECO:0007669"/>
    <property type="project" value="InterPro"/>
</dbReference>
<dbReference type="InterPro" id="IPR024991">
    <property type="entry name" value="RING-H2_APC11"/>
</dbReference>
<keyword evidence="9" id="KW-1185">Reference proteome</keyword>
<keyword evidence="4" id="KW-0862">Zinc</keyword>
<evidence type="ECO:0000256" key="4">
    <source>
        <dbReference type="ARBA" id="ARBA00022833"/>
    </source>
</evidence>
<evidence type="ECO:0000259" key="7">
    <source>
        <dbReference type="Pfam" id="PF12861"/>
    </source>
</evidence>
<dbReference type="GO" id="GO:0008270">
    <property type="term" value="F:zinc ion binding"/>
    <property type="evidence" value="ECO:0007669"/>
    <property type="project" value="UniProtKB-KW"/>
</dbReference>
<feature type="compositionally biased region" description="Basic and acidic residues" evidence="6">
    <location>
        <begin position="400"/>
        <end position="428"/>
    </location>
</feature>
<dbReference type="AlphaFoldDB" id="A0A1Q5SWD4"/>
<evidence type="ECO:0000256" key="6">
    <source>
        <dbReference type="SAM" id="MobiDB-lite"/>
    </source>
</evidence>
<proteinExistence type="predicted"/>
<dbReference type="GO" id="GO:0005680">
    <property type="term" value="C:anaphase-promoting complex"/>
    <property type="evidence" value="ECO:0007669"/>
    <property type="project" value="InterPro"/>
</dbReference>
<sequence>MKVTLKEWNAVATWHWDMPEDEVCGICRVQFDGTCPTCKFPGDDCALSTDMSMNNPAHPLSPSSQSSLNDPSARPSTSSRPSDQSVRTSDDHPIDEAPQHASPITSTHDGTADDPGHQTGETHEDGADHHPGLHQPFQPFFTLIEDAHTSDHHHPTVHYIFSDDDTDIVTEAALRSLEAQQDALPGSKKVEGQGRTTNPSHNPAEHHHHQHDNDKSALLPPPIPGVRENYIVLDVEPVPPPPAGTGTTPPADPSTTGRAIPAGTGGGTKSMSTSPANPSTLAPAQHPSSPSPSVAQPQYRVTSAKSFSPTWQVLSSEMVPAPTFENHDPSDAPGHGLMLKIYGTTGIPSEVGMGKDKGERGTPRLEDMMDQFAKRMRELQMVIDAADVAPASTEEGGQIEEGRDLLEEKTATDEHTAGEGVSKEGDTA</sequence>
<dbReference type="GO" id="GO:0031145">
    <property type="term" value="P:anaphase-promoting complex-dependent catabolic process"/>
    <property type="evidence" value="ECO:0007669"/>
    <property type="project" value="InterPro"/>
</dbReference>
<dbReference type="PANTHER" id="PTHR11210">
    <property type="entry name" value="RING BOX"/>
    <property type="match status" value="1"/>
</dbReference>
<feature type="region of interest" description="Disordered" evidence="6">
    <location>
        <begin position="387"/>
        <end position="428"/>
    </location>
</feature>
<dbReference type="Gene3D" id="3.30.40.10">
    <property type="entry name" value="Zinc/RING finger domain, C3HC4 (zinc finger)"/>
    <property type="match status" value="1"/>
</dbReference>
<reference evidence="8 9" key="1">
    <citation type="submission" date="2016-10" db="EMBL/GenBank/DDBJ databases">
        <title>Genome sequence of the ascomycete fungus Penicillium subrubescens.</title>
        <authorList>
            <person name="De Vries R.P."/>
            <person name="Peng M."/>
            <person name="Dilokpimol A."/>
            <person name="Hilden K."/>
            <person name="Makela M.R."/>
            <person name="Grigoriev I."/>
            <person name="Riley R."/>
            <person name="Granchi Z."/>
        </authorList>
    </citation>
    <scope>NUCLEOTIDE SEQUENCE [LARGE SCALE GENOMIC DNA]</scope>
    <source>
        <strain evidence="8 9">CBS 132785</strain>
    </source>
</reference>
<feature type="domain" description="Anaphase-promoting complex subunit 11 RING-H2 finger" evidence="7">
    <location>
        <begin position="21"/>
        <end position="47"/>
    </location>
</feature>
<keyword evidence="1" id="KW-0479">Metal-binding</keyword>
<evidence type="ECO:0000256" key="5">
    <source>
        <dbReference type="ARBA" id="ARBA00023306"/>
    </source>
</evidence>
<comment type="caution">
    <text evidence="8">The sequence shown here is derived from an EMBL/GenBank/DDBJ whole genome shotgun (WGS) entry which is preliminary data.</text>
</comment>
<evidence type="ECO:0000313" key="9">
    <source>
        <dbReference type="Proteomes" id="UP000186955"/>
    </source>
</evidence>
<feature type="compositionally biased region" description="Low complexity" evidence="6">
    <location>
        <begin position="282"/>
        <end position="298"/>
    </location>
</feature>
<dbReference type="Pfam" id="PF12861">
    <property type="entry name" value="zf-ANAPC11"/>
    <property type="match status" value="1"/>
</dbReference>
<feature type="compositionally biased region" description="Low complexity" evidence="6">
    <location>
        <begin position="244"/>
        <end position="257"/>
    </location>
</feature>
<evidence type="ECO:0000256" key="1">
    <source>
        <dbReference type="ARBA" id="ARBA00022723"/>
    </source>
</evidence>
<evidence type="ECO:0000256" key="2">
    <source>
        <dbReference type="ARBA" id="ARBA00022771"/>
    </source>
</evidence>
<dbReference type="GO" id="GO:0097602">
    <property type="term" value="F:cullin family protein binding"/>
    <property type="evidence" value="ECO:0007669"/>
    <property type="project" value="InterPro"/>
</dbReference>
<gene>
    <name evidence="8" type="ORF">PENSUB_12856</name>
</gene>
<dbReference type="SUPFAM" id="SSF57850">
    <property type="entry name" value="RING/U-box"/>
    <property type="match status" value="1"/>
</dbReference>
<protein>
    <submittedName>
        <fullName evidence="8">Anaphase-promoting complex subunit 11</fullName>
    </submittedName>
</protein>
<dbReference type="InterPro" id="IPR013083">
    <property type="entry name" value="Znf_RING/FYVE/PHD"/>
</dbReference>
<feature type="region of interest" description="Disordered" evidence="6">
    <location>
        <begin position="56"/>
        <end position="136"/>
    </location>
</feature>
<keyword evidence="3" id="KW-0833">Ubl conjugation pathway</keyword>
<keyword evidence="5" id="KW-0131">Cell cycle</keyword>
<feature type="region of interest" description="Disordered" evidence="6">
    <location>
        <begin position="179"/>
        <end position="301"/>
    </location>
</feature>